<keyword evidence="4 6" id="KW-0472">Membrane</keyword>
<dbReference type="EMBL" id="HE681719">
    <property type="protein sequence ID" value="CCG20699.1"/>
    <property type="molecule type" value="Genomic_DNA"/>
</dbReference>
<evidence type="ECO:0000256" key="6">
    <source>
        <dbReference type="SAM" id="Phobius"/>
    </source>
</evidence>
<feature type="compositionally biased region" description="Basic residues" evidence="5">
    <location>
        <begin position="9"/>
        <end position="18"/>
    </location>
</feature>
<comment type="subcellular location">
    <subcellularLocation>
        <location evidence="1">Membrane</location>
        <topology evidence="1">Multi-pass membrane protein</topology>
    </subcellularLocation>
</comment>
<dbReference type="Proteomes" id="UP000005018">
    <property type="component" value="Chromosome 1"/>
</dbReference>
<evidence type="ECO:0000313" key="9">
    <source>
        <dbReference type="Proteomes" id="UP000005018"/>
    </source>
</evidence>
<feature type="transmembrane region" description="Helical" evidence="6">
    <location>
        <begin position="397"/>
        <end position="418"/>
    </location>
</feature>
<dbReference type="InterPro" id="IPR036513">
    <property type="entry name" value="STAS_dom_sf"/>
</dbReference>
<dbReference type="InterPro" id="IPR014710">
    <property type="entry name" value="RmlC-like_jellyroll"/>
</dbReference>
<organism evidence="8 9">
    <name type="scientific">Candida orthopsilosis (strain 90-125)</name>
    <name type="common">Yeast</name>
    <dbReference type="NCBI Taxonomy" id="1136231"/>
    <lineage>
        <taxon>Eukaryota</taxon>
        <taxon>Fungi</taxon>
        <taxon>Dikarya</taxon>
        <taxon>Ascomycota</taxon>
        <taxon>Saccharomycotina</taxon>
        <taxon>Pichiomycetes</taxon>
        <taxon>Debaryomycetaceae</taxon>
        <taxon>Candida/Lodderomyces clade</taxon>
        <taxon>Candida</taxon>
    </lineage>
</organism>
<feature type="transmembrane region" description="Helical" evidence="6">
    <location>
        <begin position="438"/>
        <end position="461"/>
    </location>
</feature>
<feature type="domain" description="STAS" evidence="7">
    <location>
        <begin position="731"/>
        <end position="850"/>
    </location>
</feature>
<dbReference type="InterPro" id="IPR052706">
    <property type="entry name" value="Membrane-Transporter-like"/>
</dbReference>
<keyword evidence="2 6" id="KW-0812">Transmembrane</keyword>
<dbReference type="InterPro" id="IPR002645">
    <property type="entry name" value="STAS_dom"/>
</dbReference>
<feature type="transmembrane region" description="Helical" evidence="6">
    <location>
        <begin position="473"/>
        <end position="492"/>
    </location>
</feature>
<feature type="transmembrane region" description="Helical" evidence="6">
    <location>
        <begin position="570"/>
        <end position="590"/>
    </location>
</feature>
<dbReference type="Pfam" id="PF01740">
    <property type="entry name" value="STAS"/>
    <property type="match status" value="1"/>
</dbReference>
<evidence type="ECO:0000256" key="5">
    <source>
        <dbReference type="SAM" id="MobiDB-lite"/>
    </source>
</evidence>
<feature type="region of interest" description="Disordered" evidence="5">
    <location>
        <begin position="1"/>
        <end position="78"/>
    </location>
</feature>
<dbReference type="CDD" id="cd07042">
    <property type="entry name" value="STAS_SulP_like_sulfate_transporter"/>
    <property type="match status" value="1"/>
</dbReference>
<feature type="region of interest" description="Disordered" evidence="5">
    <location>
        <begin position="164"/>
        <end position="253"/>
    </location>
</feature>
<keyword evidence="3 6" id="KW-1133">Transmembrane helix</keyword>
<sequence>MSSYVNRGKTSKNTRKTSGKLEHTFPDHDDFSLEATVDYSQEATTSPTNNASNHSYFDNLINPKNNDQAKSTNKSPNRIRNYSISEAFNYSNNSNNPNFDISGRSYVSMSHRPSILESTSSPQVNTGAEVHEQTANLANIGVFENEEGSSEENMYDALIPEEEFSEQSNHLKMRPSPIGGYERPSSSPTYSSITPLLADSHTSYTHGDEEGMIGVHQPSKSSSQNVSDSKRQSDVSTTPQRRPSMPEKQPEPSHLHQLLVKPFQFIPGVFLGTLLNILDGLSYGMIMFPISEPIFAALAPAGLSMFYMSCIVSQLVYSLGGSAFKAGIGSEMIEVTPFFHTMAFSISKSIMSNGSIENQQDAIIATTITSYAISSIVTGLVFFMLGKLKLGVLVGFFPRHILVGCIGGVGYFLIATGIEVSSRLEGGLTYNYETFKYLFYNHITLLEWTVPLVLAVILIVLQHRIHNSLLVPVYFIAVFAIFHLIVLLIPSWSLEDARKMGWVFPAVEDDQPWFEFYELYKFQLVDWFCIVRQIPTMLALTFFGILHVPINVPALAVSVRMDDVDVNRELVAHGYSNAISGLVGSIQNYLVYTNSVLFIRAGANERLAGIMLAIATAAVMIAGPVVIGYIPVCVVGALIYLLGYELLKESIWDTIGRLRKIEYSTIIIIVVTMGAIDFVAGIGIGILLACLSFVVEAARTPVVQGIYSGSVARSTVLRHPKQQEFLKNVGEQICIVKLQGTIFFGSIGGVEKEIRLIFETDKFDKRPVKFLIIDMKGVISLDFSAAEGFRRILNLANEFKTQLIISGVSEDDDTIQGLRDAGLFENSEQNDGSSPPIELFSSLNYALEWCENSFLKTYKSLKKSNPLDHATRHTSSRSVPGAKINSTSTNTLVNPSSSGSMARFSSIQSPSSLSNKLFNQFGGEFGTPRTKQVLQAASKTVYDEQKTQHKLHSNANSQFLQKQPLPLMMITFQGLCSKDAEFWAPLAPYFVKEQIPENLQFYNTAKDEPSFFIVESGLVRSVIKFGPEGRELHSSIVPMVAFGDLDDASHYRPITYTTVNDSVVWKLSKANIKEMLKSQGSKGEAIYHELLEIEAKLIRERFDTMTANLIISG</sequence>
<dbReference type="GeneID" id="14536953"/>
<feature type="compositionally biased region" description="Polar residues" evidence="5">
    <location>
        <begin position="38"/>
        <end position="78"/>
    </location>
</feature>
<gene>
    <name evidence="8" type="ORF">CORT_0A03100</name>
</gene>
<feature type="transmembrane region" description="Helical" evidence="6">
    <location>
        <begin position="265"/>
        <end position="288"/>
    </location>
</feature>
<dbReference type="PANTHER" id="PTHR43310:SF4">
    <property type="entry name" value="AFR304WP"/>
    <property type="match status" value="1"/>
</dbReference>
<protein>
    <recommendedName>
        <fullName evidence="7">STAS domain-containing protein</fullName>
    </recommendedName>
</protein>
<feature type="transmembrane region" description="Helical" evidence="6">
    <location>
        <begin position="294"/>
        <end position="317"/>
    </location>
</feature>
<evidence type="ECO:0000256" key="3">
    <source>
        <dbReference type="ARBA" id="ARBA00022989"/>
    </source>
</evidence>
<dbReference type="HOGENOM" id="CLU_003182_0_2_1"/>
<dbReference type="KEGG" id="cot:CORT_0A03100"/>
<feature type="transmembrane region" description="Helical" evidence="6">
    <location>
        <begin position="610"/>
        <end position="642"/>
    </location>
</feature>
<dbReference type="Gene3D" id="3.30.750.24">
    <property type="entry name" value="STAS domain"/>
    <property type="match status" value="1"/>
</dbReference>
<dbReference type="RefSeq" id="XP_003866139.1">
    <property type="nucleotide sequence ID" value="XM_003866091.1"/>
</dbReference>
<accession>H8WW75</accession>
<feature type="compositionally biased region" description="Basic and acidic residues" evidence="5">
    <location>
        <begin position="244"/>
        <end position="253"/>
    </location>
</feature>
<feature type="transmembrane region" description="Helical" evidence="6">
    <location>
        <begin position="537"/>
        <end position="558"/>
    </location>
</feature>
<name>H8WW75_CANO9</name>
<proteinExistence type="predicted"/>
<evidence type="ECO:0000313" key="8">
    <source>
        <dbReference type="EMBL" id="CCG20699.1"/>
    </source>
</evidence>
<feature type="transmembrane region" description="Helical" evidence="6">
    <location>
        <begin position="362"/>
        <end position="385"/>
    </location>
</feature>
<dbReference type="GO" id="GO:0016020">
    <property type="term" value="C:membrane"/>
    <property type="evidence" value="ECO:0007669"/>
    <property type="project" value="UniProtKB-SubCell"/>
</dbReference>
<keyword evidence="9" id="KW-1185">Reference proteome</keyword>
<dbReference type="eggNOG" id="KOG0236">
    <property type="taxonomic scope" value="Eukaryota"/>
</dbReference>
<feature type="region of interest" description="Disordered" evidence="5">
    <location>
        <begin position="866"/>
        <end position="905"/>
    </location>
</feature>
<dbReference type="AlphaFoldDB" id="H8WW75"/>
<feature type="compositionally biased region" description="Basic and acidic residues" evidence="5">
    <location>
        <begin position="19"/>
        <end position="31"/>
    </location>
</feature>
<feature type="compositionally biased region" description="Low complexity" evidence="5">
    <location>
        <begin position="184"/>
        <end position="195"/>
    </location>
</feature>
<dbReference type="Pfam" id="PF00916">
    <property type="entry name" value="Sulfate_transp"/>
    <property type="match status" value="1"/>
</dbReference>
<evidence type="ECO:0000256" key="2">
    <source>
        <dbReference type="ARBA" id="ARBA00022692"/>
    </source>
</evidence>
<reference evidence="8 9" key="1">
    <citation type="journal article" date="2012" name="PLoS ONE">
        <title>Sequence and analysis of the genome of the pathogenic yeast Candida orthopsilosis.</title>
        <authorList>
            <person name="Riccombeni A."/>
            <person name="Vidanes G."/>
            <person name="Proux-Wera E."/>
            <person name="Wolfe K.H."/>
            <person name="Butler G."/>
        </authorList>
    </citation>
    <scope>NUCLEOTIDE SEQUENCE [LARGE SCALE GENOMIC DNA]</scope>
    <source>
        <strain evidence="8 9">Co 90-125</strain>
    </source>
</reference>
<dbReference type="InterPro" id="IPR011547">
    <property type="entry name" value="SLC26A/SulP_dom"/>
</dbReference>
<evidence type="ECO:0000259" key="7">
    <source>
        <dbReference type="PROSITE" id="PS50801"/>
    </source>
</evidence>
<dbReference type="SUPFAM" id="SSF51206">
    <property type="entry name" value="cAMP-binding domain-like"/>
    <property type="match status" value="1"/>
</dbReference>
<dbReference type="PANTHER" id="PTHR43310">
    <property type="entry name" value="SULFATE TRANSPORTER YBAR-RELATED"/>
    <property type="match status" value="1"/>
</dbReference>
<dbReference type="OrthoDB" id="409725at2759"/>
<dbReference type="InterPro" id="IPR018490">
    <property type="entry name" value="cNMP-bd_dom_sf"/>
</dbReference>
<dbReference type="PROSITE" id="PS50801">
    <property type="entry name" value="STAS"/>
    <property type="match status" value="1"/>
</dbReference>
<evidence type="ECO:0000256" key="4">
    <source>
        <dbReference type="ARBA" id="ARBA00023136"/>
    </source>
</evidence>
<feature type="transmembrane region" description="Helical" evidence="6">
    <location>
        <begin position="663"/>
        <end position="694"/>
    </location>
</feature>
<dbReference type="Gene3D" id="2.60.120.10">
    <property type="entry name" value="Jelly Rolls"/>
    <property type="match status" value="1"/>
</dbReference>
<dbReference type="SUPFAM" id="SSF52091">
    <property type="entry name" value="SpoIIaa-like"/>
    <property type="match status" value="1"/>
</dbReference>
<feature type="compositionally biased region" description="Polar residues" evidence="5">
    <location>
        <begin position="884"/>
        <end position="905"/>
    </location>
</feature>
<evidence type="ECO:0000256" key="1">
    <source>
        <dbReference type="ARBA" id="ARBA00004141"/>
    </source>
</evidence>